<reference evidence="2 3" key="1">
    <citation type="submission" date="2019-01" db="EMBL/GenBank/DDBJ databases">
        <authorList>
            <person name="Chen W.-M."/>
        </authorList>
    </citation>
    <scope>NUCLEOTIDE SEQUENCE [LARGE SCALE GENOMIC DNA]</scope>
    <source>
        <strain evidence="2 3">ICH-3</strain>
    </source>
</reference>
<dbReference type="GO" id="GO:0003677">
    <property type="term" value="F:DNA binding"/>
    <property type="evidence" value="ECO:0007669"/>
    <property type="project" value="InterPro"/>
</dbReference>
<dbReference type="InterPro" id="IPR036515">
    <property type="entry name" value="Transposase_17_sf"/>
</dbReference>
<dbReference type="EMBL" id="SACT01000005">
    <property type="protein sequence ID" value="RVT50610.1"/>
    <property type="molecule type" value="Genomic_DNA"/>
</dbReference>
<proteinExistence type="predicted"/>
<name>A0A3S2VW96_9BURK</name>
<dbReference type="GO" id="GO:0004803">
    <property type="term" value="F:transposase activity"/>
    <property type="evidence" value="ECO:0007669"/>
    <property type="project" value="InterPro"/>
</dbReference>
<dbReference type="OrthoDB" id="8897251at2"/>
<feature type="region of interest" description="Disordered" evidence="1">
    <location>
        <begin position="328"/>
        <end position="352"/>
    </location>
</feature>
<dbReference type="Proteomes" id="UP000288178">
    <property type="component" value="Unassembled WGS sequence"/>
</dbReference>
<evidence type="ECO:0000313" key="2">
    <source>
        <dbReference type="EMBL" id="RVT50610.1"/>
    </source>
</evidence>
<gene>
    <name evidence="2" type="ORF">ENE75_16605</name>
</gene>
<evidence type="ECO:0008006" key="4">
    <source>
        <dbReference type="Google" id="ProtNLM"/>
    </source>
</evidence>
<dbReference type="SUPFAM" id="SSF143422">
    <property type="entry name" value="Transposase IS200-like"/>
    <property type="match status" value="1"/>
</dbReference>
<dbReference type="GO" id="GO:0006313">
    <property type="term" value="P:DNA transposition"/>
    <property type="evidence" value="ECO:0007669"/>
    <property type="project" value="InterPro"/>
</dbReference>
<comment type="caution">
    <text evidence="2">The sequence shown here is derived from an EMBL/GenBank/DDBJ whole genome shotgun (WGS) entry which is preliminary data.</text>
</comment>
<sequence length="352" mass="37919">MGEQDADDDSGEDEAATWHLLWQAAFGRDCFTHPALFARIRDRLIDAHRSRGRQLLDYLVLPGEIHVVCRLEAGDAPERVARAFGHVVARWVRQVQRVRGPVFAEPYRAFPVESDADLRVLVRILAWRPVAQGACVTPTHHAQGALRITLGLSPASGFNARPLLNHFGESVIGARASLRSWIARRPGDRDLMRWALVHGVPHGRTRTGGLPGRGAVDHAAADLFAAAGAGGLDAVLGLLEKWVALCLGKPTLLSSYEGSDALRSRARALVACLAVRHGVCAAAAVARHYGKAKATLCEQMAACRSRAEDRAILEMPLERLLTSGLDAPGVGTAARRSGGVPGRRGKLDKENP</sequence>
<protein>
    <recommendedName>
        <fullName evidence="4">Transposase IS200-like domain-containing protein</fullName>
    </recommendedName>
</protein>
<dbReference type="Gene3D" id="3.30.70.1290">
    <property type="entry name" value="Transposase IS200-like"/>
    <property type="match status" value="1"/>
</dbReference>
<evidence type="ECO:0000313" key="3">
    <source>
        <dbReference type="Proteomes" id="UP000288178"/>
    </source>
</evidence>
<accession>A0A3S2VW96</accession>
<keyword evidence="3" id="KW-1185">Reference proteome</keyword>
<evidence type="ECO:0000256" key="1">
    <source>
        <dbReference type="SAM" id="MobiDB-lite"/>
    </source>
</evidence>
<organism evidence="2 3">
    <name type="scientific">Rubrivivax albus</name>
    <dbReference type="NCBI Taxonomy" id="2499835"/>
    <lineage>
        <taxon>Bacteria</taxon>
        <taxon>Pseudomonadati</taxon>
        <taxon>Pseudomonadota</taxon>
        <taxon>Betaproteobacteria</taxon>
        <taxon>Burkholderiales</taxon>
        <taxon>Sphaerotilaceae</taxon>
        <taxon>Rubrivivax</taxon>
    </lineage>
</organism>
<dbReference type="AlphaFoldDB" id="A0A3S2VW96"/>